<reference evidence="1 2" key="1">
    <citation type="submission" date="2014-04" db="EMBL/GenBank/DDBJ databases">
        <authorList>
            <consortium name="DOE Joint Genome Institute"/>
            <person name="Kuo A."/>
            <person name="Kohler A."/>
            <person name="Costa M.D."/>
            <person name="Nagy L.G."/>
            <person name="Floudas D."/>
            <person name="Copeland A."/>
            <person name="Barry K.W."/>
            <person name="Cichocki N."/>
            <person name="Veneault-Fourrey C."/>
            <person name="LaButti K."/>
            <person name="Lindquist E.A."/>
            <person name="Lipzen A."/>
            <person name="Lundell T."/>
            <person name="Morin E."/>
            <person name="Murat C."/>
            <person name="Sun H."/>
            <person name="Tunlid A."/>
            <person name="Henrissat B."/>
            <person name="Grigoriev I.V."/>
            <person name="Hibbett D.S."/>
            <person name="Martin F."/>
            <person name="Nordberg H.P."/>
            <person name="Cantor M.N."/>
            <person name="Hua S.X."/>
        </authorList>
    </citation>
    <scope>NUCLEOTIDE SEQUENCE [LARGE SCALE GENOMIC DNA]</scope>
    <source>
        <strain evidence="1 2">Marx 270</strain>
    </source>
</reference>
<dbReference type="InParanoid" id="A0A0C3MWE3"/>
<dbReference type="HOGENOM" id="CLU_2373624_0_0_1"/>
<proteinExistence type="predicted"/>
<evidence type="ECO:0000313" key="2">
    <source>
        <dbReference type="Proteomes" id="UP000054217"/>
    </source>
</evidence>
<dbReference type="Proteomes" id="UP000054217">
    <property type="component" value="Unassembled WGS sequence"/>
</dbReference>
<reference evidence="2" key="2">
    <citation type="submission" date="2015-01" db="EMBL/GenBank/DDBJ databases">
        <title>Evolutionary Origins and Diversification of the Mycorrhizal Mutualists.</title>
        <authorList>
            <consortium name="DOE Joint Genome Institute"/>
            <consortium name="Mycorrhizal Genomics Consortium"/>
            <person name="Kohler A."/>
            <person name="Kuo A."/>
            <person name="Nagy L.G."/>
            <person name="Floudas D."/>
            <person name="Copeland A."/>
            <person name="Barry K.W."/>
            <person name="Cichocki N."/>
            <person name="Veneault-Fourrey C."/>
            <person name="LaButti K."/>
            <person name="Lindquist E.A."/>
            <person name="Lipzen A."/>
            <person name="Lundell T."/>
            <person name="Morin E."/>
            <person name="Murat C."/>
            <person name="Riley R."/>
            <person name="Ohm R."/>
            <person name="Sun H."/>
            <person name="Tunlid A."/>
            <person name="Henrissat B."/>
            <person name="Grigoriev I.V."/>
            <person name="Hibbett D.S."/>
            <person name="Martin F."/>
        </authorList>
    </citation>
    <scope>NUCLEOTIDE SEQUENCE [LARGE SCALE GENOMIC DNA]</scope>
    <source>
        <strain evidence="2">Marx 270</strain>
    </source>
</reference>
<keyword evidence="2" id="KW-1185">Reference proteome</keyword>
<dbReference type="AlphaFoldDB" id="A0A0C3MWE3"/>
<evidence type="ECO:0000313" key="1">
    <source>
        <dbReference type="EMBL" id="KIN93254.1"/>
    </source>
</evidence>
<organism evidence="1 2">
    <name type="scientific">Pisolithus tinctorius Marx 270</name>
    <dbReference type="NCBI Taxonomy" id="870435"/>
    <lineage>
        <taxon>Eukaryota</taxon>
        <taxon>Fungi</taxon>
        <taxon>Dikarya</taxon>
        <taxon>Basidiomycota</taxon>
        <taxon>Agaricomycotina</taxon>
        <taxon>Agaricomycetes</taxon>
        <taxon>Agaricomycetidae</taxon>
        <taxon>Boletales</taxon>
        <taxon>Sclerodermatineae</taxon>
        <taxon>Pisolithaceae</taxon>
        <taxon>Pisolithus</taxon>
    </lineage>
</organism>
<sequence>MCCDRRYVEAGPLQVFLTLVYVRLAATRRCRLSGRAVVTKGRAEGAGGLKRDWVYPLLVLSQRLMVYSNGWCEVHKPSQVGPFESHKRCLTHDGN</sequence>
<protein>
    <submittedName>
        <fullName evidence="1">Uncharacterized protein</fullName>
    </submittedName>
</protein>
<gene>
    <name evidence="1" type="ORF">M404DRAFT_529012</name>
</gene>
<accession>A0A0C3MWE3</accession>
<name>A0A0C3MWE3_PISTI</name>
<dbReference type="EMBL" id="KN832192">
    <property type="protein sequence ID" value="KIN93254.1"/>
    <property type="molecule type" value="Genomic_DNA"/>
</dbReference>